<dbReference type="PANTHER" id="PTHR43214">
    <property type="entry name" value="TWO-COMPONENT RESPONSE REGULATOR"/>
    <property type="match status" value="1"/>
</dbReference>
<dbReference type="Pfam" id="PF00196">
    <property type="entry name" value="GerE"/>
    <property type="match status" value="1"/>
</dbReference>
<sequence length="217" mass="24903">MKKKIFIVDDYNIYREGLKLLLETKAKFEVIGEASTPQYLFLQLEEKKPDVIILNLLLPKDSVINICHKLYKEFPNIYFIIIAVSLTEHAVLECVINGARGILSKDSTSEQLIEAINVVASGERYLNIPEPEITKQVIQHAYIKHSEDHDFRDLSSREQEVLKLFAKGLSYKEIGENLNISPRTVESHKNNILAKLNLNSVNEMIKYAIKHNLINLE</sequence>
<organism evidence="8 9">
    <name type="scientific">Draconibacterium aestuarii</name>
    <dbReference type="NCBI Taxonomy" id="2998507"/>
    <lineage>
        <taxon>Bacteria</taxon>
        <taxon>Pseudomonadati</taxon>
        <taxon>Bacteroidota</taxon>
        <taxon>Bacteroidia</taxon>
        <taxon>Marinilabiliales</taxon>
        <taxon>Prolixibacteraceae</taxon>
        <taxon>Draconibacterium</taxon>
    </lineage>
</organism>
<dbReference type="PRINTS" id="PR00038">
    <property type="entry name" value="HTHLUXR"/>
</dbReference>
<dbReference type="InterPro" id="IPR039420">
    <property type="entry name" value="WalR-like"/>
</dbReference>
<feature type="domain" description="HTH luxR-type" evidence="6">
    <location>
        <begin position="147"/>
        <end position="212"/>
    </location>
</feature>
<evidence type="ECO:0000256" key="5">
    <source>
        <dbReference type="PROSITE-ProRule" id="PRU00169"/>
    </source>
</evidence>
<keyword evidence="2" id="KW-0805">Transcription regulation</keyword>
<feature type="domain" description="Response regulatory" evidence="7">
    <location>
        <begin position="4"/>
        <end position="120"/>
    </location>
</feature>
<keyword evidence="9" id="KW-1185">Reference proteome</keyword>
<comment type="caution">
    <text evidence="5">Lacks conserved residue(s) required for the propagation of feature annotation.</text>
</comment>
<evidence type="ECO:0000259" key="6">
    <source>
        <dbReference type="PROSITE" id="PS50043"/>
    </source>
</evidence>
<dbReference type="InterPro" id="IPR058245">
    <property type="entry name" value="NreC/VraR/RcsB-like_REC"/>
</dbReference>
<dbReference type="PROSITE" id="PS50043">
    <property type="entry name" value="HTH_LUXR_2"/>
    <property type="match status" value="1"/>
</dbReference>
<dbReference type="EMBL" id="JAPOHD010000054">
    <property type="protein sequence ID" value="MCY1722359.1"/>
    <property type="molecule type" value="Genomic_DNA"/>
</dbReference>
<dbReference type="SMART" id="SM00421">
    <property type="entry name" value="HTH_LUXR"/>
    <property type="match status" value="1"/>
</dbReference>
<comment type="caution">
    <text evidence="8">The sequence shown here is derived from an EMBL/GenBank/DDBJ whole genome shotgun (WGS) entry which is preliminary data.</text>
</comment>
<dbReference type="Gene3D" id="3.40.50.2300">
    <property type="match status" value="1"/>
</dbReference>
<dbReference type="InterPro" id="IPR000792">
    <property type="entry name" value="Tscrpt_reg_LuxR_C"/>
</dbReference>
<dbReference type="SUPFAM" id="SSF52172">
    <property type="entry name" value="CheY-like"/>
    <property type="match status" value="1"/>
</dbReference>
<proteinExistence type="predicted"/>
<evidence type="ECO:0000313" key="9">
    <source>
        <dbReference type="Proteomes" id="UP001145087"/>
    </source>
</evidence>
<dbReference type="SUPFAM" id="SSF46894">
    <property type="entry name" value="C-terminal effector domain of the bipartite response regulators"/>
    <property type="match status" value="1"/>
</dbReference>
<evidence type="ECO:0000256" key="2">
    <source>
        <dbReference type="ARBA" id="ARBA00023015"/>
    </source>
</evidence>
<dbReference type="GO" id="GO:0006355">
    <property type="term" value="P:regulation of DNA-templated transcription"/>
    <property type="evidence" value="ECO:0007669"/>
    <property type="project" value="InterPro"/>
</dbReference>
<keyword evidence="4" id="KW-0804">Transcription</keyword>
<dbReference type="Proteomes" id="UP001145087">
    <property type="component" value="Unassembled WGS sequence"/>
</dbReference>
<dbReference type="PANTHER" id="PTHR43214:SF41">
    <property type="entry name" value="NITRATE_NITRITE RESPONSE REGULATOR PROTEIN NARP"/>
    <property type="match status" value="1"/>
</dbReference>
<dbReference type="SMART" id="SM00448">
    <property type="entry name" value="REC"/>
    <property type="match status" value="1"/>
</dbReference>
<dbReference type="PROSITE" id="PS00622">
    <property type="entry name" value="HTH_LUXR_1"/>
    <property type="match status" value="1"/>
</dbReference>
<dbReference type="GO" id="GO:0003677">
    <property type="term" value="F:DNA binding"/>
    <property type="evidence" value="ECO:0007669"/>
    <property type="project" value="UniProtKB-KW"/>
</dbReference>
<evidence type="ECO:0000256" key="3">
    <source>
        <dbReference type="ARBA" id="ARBA00023125"/>
    </source>
</evidence>
<accession>A0A9X3F883</accession>
<dbReference type="InterPro" id="IPR011006">
    <property type="entry name" value="CheY-like_superfamily"/>
</dbReference>
<evidence type="ECO:0000256" key="4">
    <source>
        <dbReference type="ARBA" id="ARBA00023163"/>
    </source>
</evidence>
<name>A0A9X3F883_9BACT</name>
<evidence type="ECO:0000259" key="7">
    <source>
        <dbReference type="PROSITE" id="PS50110"/>
    </source>
</evidence>
<evidence type="ECO:0000313" key="8">
    <source>
        <dbReference type="EMBL" id="MCY1722359.1"/>
    </source>
</evidence>
<dbReference type="CDD" id="cd06170">
    <property type="entry name" value="LuxR_C_like"/>
    <property type="match status" value="1"/>
</dbReference>
<reference evidence="8" key="1">
    <citation type="submission" date="2022-11" db="EMBL/GenBank/DDBJ databases">
        <title>Marilongibacter aestuarii gen. nov., sp. nov., isolated from tidal flat sediment.</title>
        <authorList>
            <person name="Jiayan W."/>
        </authorList>
    </citation>
    <scope>NUCLEOTIDE SEQUENCE</scope>
    <source>
        <strain evidence="8">Z1-6</strain>
    </source>
</reference>
<protein>
    <submittedName>
        <fullName evidence="8">Response regulator transcription factor</fullName>
    </submittedName>
</protein>
<evidence type="ECO:0000256" key="1">
    <source>
        <dbReference type="ARBA" id="ARBA00022553"/>
    </source>
</evidence>
<gene>
    <name evidence="8" type="ORF">OU798_18565</name>
</gene>
<keyword evidence="1" id="KW-0597">Phosphoprotein</keyword>
<dbReference type="InterPro" id="IPR001789">
    <property type="entry name" value="Sig_transdc_resp-reg_receiver"/>
</dbReference>
<dbReference type="CDD" id="cd17535">
    <property type="entry name" value="REC_NarL-like"/>
    <property type="match status" value="1"/>
</dbReference>
<dbReference type="Pfam" id="PF00072">
    <property type="entry name" value="Response_reg"/>
    <property type="match status" value="1"/>
</dbReference>
<dbReference type="RefSeq" id="WP_343334685.1">
    <property type="nucleotide sequence ID" value="NZ_JAPOHD010000054.1"/>
</dbReference>
<dbReference type="PROSITE" id="PS50110">
    <property type="entry name" value="RESPONSE_REGULATORY"/>
    <property type="match status" value="1"/>
</dbReference>
<dbReference type="AlphaFoldDB" id="A0A9X3F883"/>
<keyword evidence="3" id="KW-0238">DNA-binding</keyword>
<dbReference type="GO" id="GO:0000160">
    <property type="term" value="P:phosphorelay signal transduction system"/>
    <property type="evidence" value="ECO:0007669"/>
    <property type="project" value="InterPro"/>
</dbReference>
<dbReference type="InterPro" id="IPR016032">
    <property type="entry name" value="Sig_transdc_resp-reg_C-effctor"/>
</dbReference>